<organism evidence="1 2">
    <name type="scientific">Necator americanus</name>
    <name type="common">Human hookworm</name>
    <dbReference type="NCBI Taxonomy" id="51031"/>
    <lineage>
        <taxon>Eukaryota</taxon>
        <taxon>Metazoa</taxon>
        <taxon>Ecdysozoa</taxon>
        <taxon>Nematoda</taxon>
        <taxon>Chromadorea</taxon>
        <taxon>Rhabditida</taxon>
        <taxon>Rhabditina</taxon>
        <taxon>Rhabditomorpha</taxon>
        <taxon>Strongyloidea</taxon>
        <taxon>Ancylostomatidae</taxon>
        <taxon>Bunostominae</taxon>
        <taxon>Necator</taxon>
    </lineage>
</organism>
<proteinExistence type="predicted"/>
<protein>
    <submittedName>
        <fullName evidence="1">Uncharacterized protein</fullName>
    </submittedName>
</protein>
<comment type="caution">
    <text evidence="1">The sequence shown here is derived from an EMBL/GenBank/DDBJ whole genome shotgun (WGS) entry which is preliminary data.</text>
</comment>
<evidence type="ECO:0000313" key="2">
    <source>
        <dbReference type="Proteomes" id="UP001303046"/>
    </source>
</evidence>
<sequence length="257" mass="30266">MGNIDDEYERLVEHSHNRTRNTNSVRTAKRYLFPEIIGLVRQCVAARSADNHEFRPEFARSCREAIKEEFEERRPAVFAEAAEEAKGIRYPRRNFAHPKTKMTSLWNPDGTTTASRRMETIYDFYPDLFDSIVHLLLHHLRKDRHVIPESSFRCWTCDHDHHAKNRTLSCLHRVKLKHLKNLTPVLINTVARLFTSYLSERRIPKPWKISNTVLFYNSGDLYDIGNYRLICSLTAVLELFTRVILNRIERTLDEGQL</sequence>
<dbReference type="EMBL" id="JAVFWL010000006">
    <property type="protein sequence ID" value="KAK6767003.1"/>
    <property type="molecule type" value="Genomic_DNA"/>
</dbReference>
<reference evidence="1 2" key="1">
    <citation type="submission" date="2023-08" db="EMBL/GenBank/DDBJ databases">
        <title>A Necator americanus chromosomal reference genome.</title>
        <authorList>
            <person name="Ilik V."/>
            <person name="Petrzelkova K.J."/>
            <person name="Pardy F."/>
            <person name="Fuh T."/>
            <person name="Niatou-Singa F.S."/>
            <person name="Gouil Q."/>
            <person name="Baker L."/>
            <person name="Ritchie M.E."/>
            <person name="Jex A.R."/>
            <person name="Gazzola D."/>
            <person name="Li H."/>
            <person name="Toshio Fujiwara R."/>
            <person name="Zhan B."/>
            <person name="Aroian R.V."/>
            <person name="Pafco B."/>
            <person name="Schwarz E.M."/>
        </authorList>
    </citation>
    <scope>NUCLEOTIDE SEQUENCE [LARGE SCALE GENOMIC DNA]</scope>
    <source>
        <strain evidence="1 2">Aroian</strain>
        <tissue evidence="1">Whole animal</tissue>
    </source>
</reference>
<name>A0ABR1EWK1_NECAM</name>
<gene>
    <name evidence="1" type="primary">Necator_chrX.g26502</name>
    <name evidence="1" type="ORF">RB195_026335</name>
</gene>
<accession>A0ABR1EWK1</accession>
<keyword evidence="2" id="KW-1185">Reference proteome</keyword>
<dbReference type="Proteomes" id="UP001303046">
    <property type="component" value="Unassembled WGS sequence"/>
</dbReference>
<evidence type="ECO:0000313" key="1">
    <source>
        <dbReference type="EMBL" id="KAK6767003.1"/>
    </source>
</evidence>